<feature type="binding site" evidence="8">
    <location>
        <begin position="59"/>
        <end position="63"/>
    </location>
    <ligand>
        <name>GTP</name>
        <dbReference type="ChEBI" id="CHEBI:37565"/>
        <label>1</label>
    </ligand>
</feature>
<evidence type="ECO:0000256" key="8">
    <source>
        <dbReference type="HAMAP-Rule" id="MF_00195"/>
    </source>
</evidence>
<evidence type="ECO:0000313" key="12">
    <source>
        <dbReference type="EMBL" id="PIS05134.1"/>
    </source>
</evidence>
<dbReference type="PANTHER" id="PTHR43834">
    <property type="entry name" value="GTPASE DER"/>
    <property type="match status" value="1"/>
</dbReference>
<dbReference type="PIRSF" id="PIRSF006485">
    <property type="entry name" value="GTP-binding_EngA"/>
    <property type="match status" value="1"/>
</dbReference>
<evidence type="ECO:0000256" key="3">
    <source>
        <dbReference type="ARBA" id="ARBA00022517"/>
    </source>
</evidence>
<evidence type="ECO:0000256" key="10">
    <source>
        <dbReference type="RuleBase" id="RU004481"/>
    </source>
</evidence>
<protein>
    <recommendedName>
        <fullName evidence="2 8">GTPase Der</fullName>
    </recommendedName>
    <alternativeName>
        <fullName evidence="7 8">GTP-binding protein EngA</fullName>
    </alternativeName>
</protein>
<evidence type="ECO:0000256" key="7">
    <source>
        <dbReference type="ARBA" id="ARBA00032345"/>
    </source>
</evidence>
<feature type="binding site" evidence="8">
    <location>
        <begin position="210"/>
        <end position="217"/>
    </location>
    <ligand>
        <name>GTP</name>
        <dbReference type="ChEBI" id="CHEBI:37565"/>
        <label>2</label>
    </ligand>
</feature>
<dbReference type="InterPro" id="IPR015946">
    <property type="entry name" value="KH_dom-like_a/b"/>
</dbReference>
<gene>
    <name evidence="8 12" type="primary">der</name>
    <name evidence="12" type="ORF">COT81_02830</name>
</gene>
<dbReference type="Proteomes" id="UP000230935">
    <property type="component" value="Unassembled WGS sequence"/>
</dbReference>
<dbReference type="CDD" id="cd01895">
    <property type="entry name" value="EngA2"/>
    <property type="match status" value="1"/>
</dbReference>
<reference evidence="13" key="1">
    <citation type="submission" date="2017-09" db="EMBL/GenBank/DDBJ databases">
        <title>Depth-based differentiation of microbial function through sediment-hosted aquifers and enrichment of novel symbionts in the deep terrestrial subsurface.</title>
        <authorList>
            <person name="Probst A.J."/>
            <person name="Ladd B."/>
            <person name="Jarett J.K."/>
            <person name="Geller-Mcgrath D.E."/>
            <person name="Sieber C.M.K."/>
            <person name="Emerson J.B."/>
            <person name="Anantharaman K."/>
            <person name="Thomas B.C."/>
            <person name="Malmstrom R."/>
            <person name="Stieglmeier M."/>
            <person name="Klingl A."/>
            <person name="Woyke T."/>
            <person name="Ryan C.M."/>
            <person name="Banfield J.F."/>
        </authorList>
    </citation>
    <scope>NUCLEOTIDE SEQUENCE [LARGE SCALE GENOMIC DNA]</scope>
</reference>
<organism evidence="12 13">
    <name type="scientific">Candidatus Buchananbacteria bacterium CG10_big_fil_rev_8_21_14_0_10_42_9</name>
    <dbReference type="NCBI Taxonomy" id="1974526"/>
    <lineage>
        <taxon>Bacteria</taxon>
        <taxon>Candidatus Buchananiibacteriota</taxon>
    </lineage>
</organism>
<keyword evidence="6 8" id="KW-0342">GTP-binding</keyword>
<dbReference type="HAMAP" id="MF_00195">
    <property type="entry name" value="GTPase_Der"/>
    <property type="match status" value="1"/>
</dbReference>
<dbReference type="PROSITE" id="PS51712">
    <property type="entry name" value="G_ENGA"/>
    <property type="match status" value="2"/>
</dbReference>
<evidence type="ECO:0000256" key="5">
    <source>
        <dbReference type="ARBA" id="ARBA00022741"/>
    </source>
</evidence>
<accession>A0A2H0W1B0</accession>
<dbReference type="InterPro" id="IPR027417">
    <property type="entry name" value="P-loop_NTPase"/>
</dbReference>
<dbReference type="AlphaFoldDB" id="A0A2H0W1B0"/>
<evidence type="ECO:0000256" key="9">
    <source>
        <dbReference type="PROSITE-ProRule" id="PRU01049"/>
    </source>
</evidence>
<evidence type="ECO:0000256" key="1">
    <source>
        <dbReference type="ARBA" id="ARBA00008279"/>
    </source>
</evidence>
<feature type="binding site" evidence="8">
    <location>
        <begin position="322"/>
        <end position="325"/>
    </location>
    <ligand>
        <name>GTP</name>
        <dbReference type="ChEBI" id="CHEBI:37565"/>
        <label>2</label>
    </ligand>
</feature>
<dbReference type="Pfam" id="PF01926">
    <property type="entry name" value="MMR_HSR1"/>
    <property type="match status" value="2"/>
</dbReference>
<dbReference type="PRINTS" id="PR00326">
    <property type="entry name" value="GTP1OBG"/>
</dbReference>
<keyword evidence="4 10" id="KW-0677">Repeat</keyword>
<dbReference type="PANTHER" id="PTHR43834:SF6">
    <property type="entry name" value="GTPASE DER"/>
    <property type="match status" value="1"/>
</dbReference>
<comment type="similarity">
    <text evidence="1 8 9 10">Belongs to the TRAFAC class TrmE-Era-EngA-EngB-Septin-like GTPase superfamily. EngA (Der) GTPase family.</text>
</comment>
<dbReference type="InterPro" id="IPR032859">
    <property type="entry name" value="KH_dom-like"/>
</dbReference>
<dbReference type="InterPro" id="IPR005225">
    <property type="entry name" value="Small_GTP-bd"/>
</dbReference>
<comment type="caution">
    <text evidence="12">The sequence shown here is derived from an EMBL/GenBank/DDBJ whole genome shotgun (WGS) entry which is preliminary data.</text>
</comment>
<evidence type="ECO:0000313" key="13">
    <source>
        <dbReference type="Proteomes" id="UP000230935"/>
    </source>
</evidence>
<dbReference type="CDD" id="cd01894">
    <property type="entry name" value="EngA1"/>
    <property type="match status" value="1"/>
</dbReference>
<name>A0A2H0W1B0_9BACT</name>
<dbReference type="Gene3D" id="3.40.50.300">
    <property type="entry name" value="P-loop containing nucleotide triphosphate hydrolases"/>
    <property type="match status" value="2"/>
</dbReference>
<dbReference type="InterPro" id="IPR006073">
    <property type="entry name" value="GTP-bd"/>
</dbReference>
<feature type="binding site" evidence="8">
    <location>
        <begin position="141"/>
        <end position="144"/>
    </location>
    <ligand>
        <name>GTP</name>
        <dbReference type="ChEBI" id="CHEBI:37565"/>
        <label>1</label>
    </ligand>
</feature>
<dbReference type="GO" id="GO:0005525">
    <property type="term" value="F:GTP binding"/>
    <property type="evidence" value="ECO:0007669"/>
    <property type="project" value="UniProtKB-UniRule"/>
</dbReference>
<feature type="binding site" evidence="8">
    <location>
        <begin position="257"/>
        <end position="261"/>
    </location>
    <ligand>
        <name>GTP</name>
        <dbReference type="ChEBI" id="CHEBI:37565"/>
        <label>2</label>
    </ligand>
</feature>
<dbReference type="InterPro" id="IPR016484">
    <property type="entry name" value="GTPase_Der"/>
</dbReference>
<dbReference type="EMBL" id="PEZZ01000020">
    <property type="protein sequence ID" value="PIS05134.1"/>
    <property type="molecule type" value="Genomic_DNA"/>
</dbReference>
<dbReference type="NCBIfam" id="TIGR00231">
    <property type="entry name" value="small_GTP"/>
    <property type="match status" value="2"/>
</dbReference>
<comment type="subunit">
    <text evidence="8">Associates with the 50S ribosomal subunit.</text>
</comment>
<keyword evidence="3 8" id="KW-0690">Ribosome biogenesis</keyword>
<comment type="function">
    <text evidence="8 10">GTPase that plays an essential role in the late steps of ribosome biogenesis.</text>
</comment>
<evidence type="ECO:0000259" key="11">
    <source>
        <dbReference type="PROSITE" id="PS51712"/>
    </source>
</evidence>
<dbReference type="NCBIfam" id="TIGR03594">
    <property type="entry name" value="GTPase_EngA"/>
    <property type="match status" value="1"/>
</dbReference>
<dbReference type="Pfam" id="PF14714">
    <property type="entry name" value="KH_dom-like"/>
    <property type="match status" value="1"/>
</dbReference>
<keyword evidence="5 8" id="KW-0547">Nucleotide-binding</keyword>
<dbReference type="GO" id="GO:0042254">
    <property type="term" value="P:ribosome biogenesis"/>
    <property type="evidence" value="ECO:0007669"/>
    <property type="project" value="UniProtKB-KW"/>
</dbReference>
<feature type="domain" description="EngA-type G" evidence="11">
    <location>
        <begin position="6"/>
        <end position="189"/>
    </location>
</feature>
<feature type="binding site" evidence="8">
    <location>
        <begin position="12"/>
        <end position="19"/>
    </location>
    <ligand>
        <name>GTP</name>
        <dbReference type="ChEBI" id="CHEBI:37565"/>
        <label>1</label>
    </ligand>
</feature>
<feature type="domain" description="EngA-type G" evidence="11">
    <location>
        <begin position="204"/>
        <end position="377"/>
    </location>
</feature>
<evidence type="ECO:0000256" key="4">
    <source>
        <dbReference type="ARBA" id="ARBA00022737"/>
    </source>
</evidence>
<sequence length="461" mass="51330">MAKKLKSVVIIGRINVGKSTLFNRLTESHQAIVSDTPGTTRDRNRGKVLWRGREIELIDTGGLDIEGLKQSISRLAASKRRLKKLKGGSIDADIVRQTQRAIKGADLILFVVDSKTGIMPTDKDLAAVIRKLNKPTLLTVNKVDRPKHLANAYEFLKLGFGEVYPISAASGSGTGDLLDAIYKKLRFKKLTSANPATQGVKDEINVAIIGKPNVGKSSLINAILGEERSIVSAKPLTTRDPQDEVITYKNHTLRFIDTAGLRKQAKVEAGLEKQSTAKALDALKRSDVVLFVTDISEPLGSQDAHLAGMIVESHASVIAILNKWDKIEDKSTKAWALTFDRRFPFFTWVPKLFVSAKTKSKVNQILDLVLDVSANRKTKIGANELERFLKSMVRRHSPASANQYRIFLRHLRQINDNPPVFELEINQKAKVQEHYLNFLKNQLREKYGFKGAPLGIKVVNR</sequence>
<dbReference type="InterPro" id="IPR031166">
    <property type="entry name" value="G_ENGA"/>
</dbReference>
<proteinExistence type="inferred from homology"/>
<dbReference type="Gene3D" id="3.30.300.20">
    <property type="match status" value="1"/>
</dbReference>
<evidence type="ECO:0000256" key="2">
    <source>
        <dbReference type="ARBA" id="ARBA00020953"/>
    </source>
</evidence>
<evidence type="ECO:0000256" key="6">
    <source>
        <dbReference type="ARBA" id="ARBA00023134"/>
    </source>
</evidence>
<dbReference type="SUPFAM" id="SSF52540">
    <property type="entry name" value="P-loop containing nucleoside triphosphate hydrolases"/>
    <property type="match status" value="2"/>
</dbReference>